<name>A0A1Y0UW22_9PROT</name>
<protein>
    <submittedName>
        <fullName evidence="2">Uncharacterized protein</fullName>
    </submittedName>
</protein>
<organism evidence="2 3">
    <name type="scientific">Acetobacter ascendens</name>
    <dbReference type="NCBI Taxonomy" id="481146"/>
    <lineage>
        <taxon>Bacteria</taxon>
        <taxon>Pseudomonadati</taxon>
        <taxon>Pseudomonadota</taxon>
        <taxon>Alphaproteobacteria</taxon>
        <taxon>Acetobacterales</taxon>
        <taxon>Acetobacteraceae</taxon>
        <taxon>Acetobacter</taxon>
    </lineage>
</organism>
<gene>
    <name evidence="2" type="ORF">S101447_00883</name>
</gene>
<evidence type="ECO:0000313" key="2">
    <source>
        <dbReference type="EMBL" id="ARW09985.1"/>
    </source>
</evidence>
<dbReference type="RefSeq" id="WP_157893964.1">
    <property type="nucleotide sequence ID" value="NZ_CP021524.1"/>
</dbReference>
<dbReference type="EMBL" id="CP021524">
    <property type="protein sequence ID" value="ARW09985.1"/>
    <property type="molecule type" value="Genomic_DNA"/>
</dbReference>
<evidence type="ECO:0000256" key="1">
    <source>
        <dbReference type="SAM" id="MobiDB-lite"/>
    </source>
</evidence>
<reference evidence="2 3" key="1">
    <citation type="submission" date="2017-05" db="EMBL/GenBank/DDBJ databases">
        <title>Genome sequence of Acetobacter pasteurianus subsp. ascendens strain SRCM101447.</title>
        <authorList>
            <person name="Cho S.H."/>
        </authorList>
    </citation>
    <scope>NUCLEOTIDE SEQUENCE [LARGE SCALE GENOMIC DNA]</scope>
    <source>
        <strain evidence="2 3">SRCM101447</strain>
    </source>
</reference>
<evidence type="ECO:0000313" key="3">
    <source>
        <dbReference type="Proteomes" id="UP000195633"/>
    </source>
</evidence>
<proteinExistence type="predicted"/>
<dbReference type="Proteomes" id="UP000195633">
    <property type="component" value="Chromosome"/>
</dbReference>
<feature type="region of interest" description="Disordered" evidence="1">
    <location>
        <begin position="1"/>
        <end position="30"/>
    </location>
</feature>
<sequence length="142" mass="15616">MPGTSSGSGGKRKGAGRKSGAEWQSKRPQKVMVKARQTLVQIMEEGRDPLLSLLEIADSPETPLELRVKAYQAALPYCRPRLSMQVTADATPKDGQQEVSGTHMVEKISQMLEAFKPQQKPVIDLEPENETKKTIANSEKSP</sequence>
<accession>A0A1Y0UW22</accession>
<feature type="region of interest" description="Disordered" evidence="1">
    <location>
        <begin position="118"/>
        <end position="142"/>
    </location>
</feature>
<dbReference type="AlphaFoldDB" id="A0A1Y0UW22"/>